<dbReference type="InterPro" id="IPR027417">
    <property type="entry name" value="P-loop_NTPase"/>
</dbReference>
<keyword evidence="3" id="KW-0805">Transcription regulation</keyword>
<dbReference type="AlphaFoldDB" id="A0A7R9BLS2"/>
<dbReference type="GO" id="GO:0032543">
    <property type="term" value="P:mitochondrial translation"/>
    <property type="evidence" value="ECO:0007669"/>
    <property type="project" value="TreeGrafter"/>
</dbReference>
<keyword evidence="7" id="KW-1185">Reference proteome</keyword>
<keyword evidence="3" id="KW-0227">DNA damage</keyword>
<reference evidence="6" key="1">
    <citation type="submission" date="2020-11" db="EMBL/GenBank/DDBJ databases">
        <authorList>
            <person name="Tran Van P."/>
        </authorList>
    </citation>
    <scope>NUCLEOTIDE SEQUENCE</scope>
</reference>
<evidence type="ECO:0000256" key="2">
    <source>
        <dbReference type="ARBA" id="ARBA00023134"/>
    </source>
</evidence>
<dbReference type="SUPFAM" id="SSF52540">
    <property type="entry name" value="P-loop containing nucleoside triphosphate hydrolases"/>
    <property type="match status" value="1"/>
</dbReference>
<dbReference type="OrthoDB" id="17307at2759"/>
<keyword evidence="2" id="KW-0342">GTP-binding</keyword>
<sequence>MVLKTKKCQDVPMSEESANANVTEVNLLCVVLDLGAENWRAAVNNDVDLLNQCIDSVLAFANAYLAIKTSNRIAFLGCDPQLCRFLYPLATEKRITVLSDGQFPFLAELDAVIKQEMKSILALQDPNNVEAVLNDPLIPAALCKAMCYVNRTLNSLKNGEKFSGRILIVTPTANFSSGHMTLMNTFFAAQKLTVVIDACLVGCENSGLLRQACDITGGIYNQMSPHALLQSLLFRFLPSLKDRAMLNRPVQPAVDHRASCICHKTLVEIGFVCSVCLSVFCKFSPICSTCHSVFKLAPLAGLPSKPNKKRKIATNHILRARKLDAKFLSEFRPRGSFEKKSLPELRETLATTSNESPSEEEPPGKIIQYLQKELIPKFKGRKRGIRRRSSSKAVPHSSCTDEEVSPESSHEKWRKEISALNPPDRELKSRLKLADGVLCETRRKSKEMRSVQSVIDKLRVLRSIREEARKESSTLRDNPLDKDRFLAMHSQVSNLVERQLQIYAKEEKTLKIFVIMVQNLLSRVSLLNKTSVAKFHVSGISPSLNHEGTKEIPWWFPGHMNKGLQQMQKVLKNVDCFIEVHDARIPFTGRCSLLRDRLTAIKPLILLLNKCDLVPPELLPKMRRKLIADGATDVFWAGQESSHHDTRMLVRNVKRILREVPRYHRSESVESNVMIVGVPNVGKSTVINRLRRLGVGGVSKGAPVGAIAGMTRSLSKIKVSLDPLIYVFDTPGILEPRVRDQESAMKLALVAALPDDRIGPLEILSYMVSWMKASGEFDVDKLPEYLGHEQPCPSEFESYKGHLGTSAERLCCDHAVSRDWTRKFRSPATGEMVVIPDLTRAAAEIISGFRSAKFGKFCLDVKQLEEKEEAVEMLDAVEERIKVSYQSNQNYEDENLPVLDPVIRSFCKNCNLVLSEPELMLFVENFYNSVNRVRTTRDRLAFQAECDSCNVILASGEDVPRVVEILAAKKNKS</sequence>
<dbReference type="GO" id="GO:0005525">
    <property type="term" value="F:GTP binding"/>
    <property type="evidence" value="ECO:0007669"/>
    <property type="project" value="UniProtKB-KW"/>
</dbReference>
<protein>
    <recommendedName>
        <fullName evidence="3">General transcription factor IIH subunit 3</fullName>
    </recommendedName>
    <alternativeName>
        <fullName evidence="3">General transcription factor IIH polypeptide 3</fullName>
    </alternativeName>
</protein>
<dbReference type="GO" id="GO:0003924">
    <property type="term" value="F:GTPase activity"/>
    <property type="evidence" value="ECO:0007669"/>
    <property type="project" value="TreeGrafter"/>
</dbReference>
<keyword evidence="3" id="KW-0804">Transcription</keyword>
<dbReference type="PANTHER" id="PTHR45782">
    <property type="entry name" value="MITOCHONDRIAL RIBOSOME-ASSOCIATED GTPASE 1"/>
    <property type="match status" value="1"/>
</dbReference>
<dbReference type="PANTHER" id="PTHR45782:SF4">
    <property type="entry name" value="MITOCHONDRIAL RIBOSOME-ASSOCIATED GTPASE 1"/>
    <property type="match status" value="1"/>
</dbReference>
<dbReference type="PRINTS" id="PR00326">
    <property type="entry name" value="GTP1OBG"/>
</dbReference>
<evidence type="ECO:0000256" key="1">
    <source>
        <dbReference type="ARBA" id="ARBA00022741"/>
    </source>
</evidence>
<dbReference type="InterPro" id="IPR036465">
    <property type="entry name" value="vWFA_dom_sf"/>
</dbReference>
<evidence type="ECO:0000313" key="7">
    <source>
        <dbReference type="Proteomes" id="UP000678499"/>
    </source>
</evidence>
<dbReference type="EMBL" id="OA882642">
    <property type="protein sequence ID" value="CAD7276360.1"/>
    <property type="molecule type" value="Genomic_DNA"/>
</dbReference>
<dbReference type="InterPro" id="IPR006073">
    <property type="entry name" value="GTP-bd"/>
</dbReference>
<dbReference type="GO" id="GO:0005675">
    <property type="term" value="C:transcription factor TFIIH holo complex"/>
    <property type="evidence" value="ECO:0007669"/>
    <property type="project" value="UniProtKB-UniRule"/>
</dbReference>
<comment type="subunit">
    <text evidence="3">Part of a TFIID-containing RNA polymerase II pre-initiation complex that is composed of TBP and at least GTF2A1, GTF2A2, GTF2E1, GTF2E2, GTF2F1, GTF2H2, GTF2H3, GTF2H4, GTF2H5, GTF2B, TCEA1, ERCC2, ERCC3, TAF1, TAF2, TAF3, TAF4, TAF5, TAF6, TAF7, TAF8, TAF9, TAF10, TAF11, TAF12 and TAF13. Component of the 7-subunit TFIIH core complex composed of XPB/ERCC3, XPD/ERCC2, GTF2H1, GTF2H2, GTF2H3, GTF2H4 and GTF2H5, which is active in NER. The core complex associates with the 3-subunit CDK-activating kinase (CAK) module composed of CCNH/cyclin H, CDK7 and MNAT1 to form the 10-subunit holoenzyme (holo-TFIIH) active in transcription. Interacts with RARA; the interaction requires prior phosphorylation of RARA on 'Ser-369' which then enhances interaction of RARA with CDK7.</text>
</comment>
<feature type="region of interest" description="Disordered" evidence="4">
    <location>
        <begin position="381"/>
        <end position="414"/>
    </location>
</feature>
<name>A0A7R9BLS2_9CRUS</name>
<dbReference type="InterPro" id="IPR030378">
    <property type="entry name" value="G_CP_dom"/>
</dbReference>
<comment type="similarity">
    <text evidence="3">Belongs to the TFB4 family.</text>
</comment>
<dbReference type="CDD" id="cd01856">
    <property type="entry name" value="YlqF"/>
    <property type="match status" value="1"/>
</dbReference>
<gene>
    <name evidence="6" type="ORF">NMOB1V02_LOCUS4125</name>
</gene>
<keyword evidence="3" id="KW-0862">Zinc</keyword>
<dbReference type="GO" id="GO:0008270">
    <property type="term" value="F:zinc ion binding"/>
    <property type="evidence" value="ECO:0007669"/>
    <property type="project" value="UniProtKB-KW"/>
</dbReference>
<evidence type="ECO:0000256" key="3">
    <source>
        <dbReference type="RuleBase" id="RU368090"/>
    </source>
</evidence>
<dbReference type="Pfam" id="PF03850">
    <property type="entry name" value="Tfb4"/>
    <property type="match status" value="1"/>
</dbReference>
<dbReference type="Gene3D" id="3.40.50.300">
    <property type="entry name" value="P-loop containing nucleotide triphosphate hydrolases"/>
    <property type="match status" value="1"/>
</dbReference>
<keyword evidence="3" id="KW-0479">Metal-binding</keyword>
<dbReference type="GO" id="GO:0006355">
    <property type="term" value="P:regulation of DNA-templated transcription"/>
    <property type="evidence" value="ECO:0007669"/>
    <property type="project" value="InterPro"/>
</dbReference>
<organism evidence="6">
    <name type="scientific">Notodromas monacha</name>
    <dbReference type="NCBI Taxonomy" id="399045"/>
    <lineage>
        <taxon>Eukaryota</taxon>
        <taxon>Metazoa</taxon>
        <taxon>Ecdysozoa</taxon>
        <taxon>Arthropoda</taxon>
        <taxon>Crustacea</taxon>
        <taxon>Oligostraca</taxon>
        <taxon>Ostracoda</taxon>
        <taxon>Podocopa</taxon>
        <taxon>Podocopida</taxon>
        <taxon>Cypridocopina</taxon>
        <taxon>Cypridoidea</taxon>
        <taxon>Cyprididae</taxon>
        <taxon>Notodromas</taxon>
    </lineage>
</organism>
<feature type="compositionally biased region" description="Basic residues" evidence="4">
    <location>
        <begin position="381"/>
        <end position="390"/>
    </location>
</feature>
<keyword evidence="3" id="KW-0539">Nucleus</keyword>
<dbReference type="Pfam" id="PF16021">
    <property type="entry name" value="PDCD7"/>
    <property type="match status" value="1"/>
</dbReference>
<dbReference type="InterPro" id="IPR031974">
    <property type="entry name" value="PDCD7"/>
</dbReference>
<proteinExistence type="inferred from homology"/>
<feature type="domain" description="CP-type G" evidence="5">
    <location>
        <begin position="564"/>
        <end position="736"/>
    </location>
</feature>
<keyword evidence="1" id="KW-0547">Nucleotide-binding</keyword>
<keyword evidence="3" id="KW-0863">Zinc-finger</keyword>
<comment type="function">
    <text evidence="3">Component of the general transcription and DNA repair factor IIH (TFIIH) core complex, which is involved in general and transcription-coupled nucleotide excision repair (NER) of damaged DNA and, when complexed to CAK, in RNA transcription by RNA polymerase II. In NER, TFIIH acts by opening DNA around the lesion to allow the excision of the damaged oligonucleotide and its replacement by a new DNA fragment. In transcription, TFIIH has an essential role in transcription initiation. When the pre-initiation complex (PIC) has been established, TFIIH is required for promoter opening and promoter escape. Phosphorylation of the C-terminal tail (CTD) of the largest subunit of RNA polymerase II by the kinase module CAK controls the initiation of transcription.</text>
</comment>
<evidence type="ECO:0000313" key="6">
    <source>
        <dbReference type="EMBL" id="CAD7276360.1"/>
    </source>
</evidence>
<dbReference type="PROSITE" id="PS51721">
    <property type="entry name" value="G_CP"/>
    <property type="match status" value="1"/>
</dbReference>
<dbReference type="GO" id="GO:0006289">
    <property type="term" value="P:nucleotide-excision repair"/>
    <property type="evidence" value="ECO:0007669"/>
    <property type="project" value="UniProtKB-UniRule"/>
</dbReference>
<dbReference type="Pfam" id="PF01926">
    <property type="entry name" value="MMR_HSR1"/>
    <property type="match status" value="1"/>
</dbReference>
<dbReference type="EMBL" id="CAJPEX010000605">
    <property type="protein sequence ID" value="CAG0916512.1"/>
    <property type="molecule type" value="Genomic_DNA"/>
</dbReference>
<comment type="subcellular location">
    <subcellularLocation>
        <location evidence="3">Nucleus</location>
    </subcellularLocation>
</comment>
<accession>A0A7R9BLS2</accession>
<dbReference type="InterPro" id="IPR004600">
    <property type="entry name" value="TFIIH_Tfb4/GTF2H3"/>
</dbReference>
<keyword evidence="3" id="KW-0234">DNA repair</keyword>
<dbReference type="Gene3D" id="3.40.50.410">
    <property type="entry name" value="von Willebrand factor, type A domain"/>
    <property type="match status" value="1"/>
</dbReference>
<evidence type="ECO:0000256" key="4">
    <source>
        <dbReference type="SAM" id="MobiDB-lite"/>
    </source>
</evidence>
<dbReference type="GO" id="GO:0000439">
    <property type="term" value="C:transcription factor TFIIH core complex"/>
    <property type="evidence" value="ECO:0007669"/>
    <property type="project" value="UniProtKB-UniRule"/>
</dbReference>
<dbReference type="Proteomes" id="UP000678499">
    <property type="component" value="Unassembled WGS sequence"/>
</dbReference>
<dbReference type="GO" id="GO:0005739">
    <property type="term" value="C:mitochondrion"/>
    <property type="evidence" value="ECO:0007669"/>
    <property type="project" value="TreeGrafter"/>
</dbReference>
<evidence type="ECO:0000259" key="5">
    <source>
        <dbReference type="PROSITE" id="PS51721"/>
    </source>
</evidence>